<evidence type="ECO:0000313" key="2">
    <source>
        <dbReference type="EMBL" id="TMQ55861.1"/>
    </source>
</evidence>
<protein>
    <submittedName>
        <fullName evidence="2">Uncharacterized protein</fullName>
    </submittedName>
</protein>
<evidence type="ECO:0000313" key="3">
    <source>
        <dbReference type="Proteomes" id="UP000317716"/>
    </source>
</evidence>
<sequence>MSNKKWILGAAVVVAAVIAFVALRNPNRQSNAEGTIGAAHRYQSQQVSGSDVSLDNPQVASFLQSDAFRKLAANPAFRAAAKSDAFARVIGSEELRMASAKYNMAKILEDAHVQELLKNEAFMKAMTDARIGEGLKQADLAHLLDAAHLPDLLKLDAVRQLALKGDFVRLAGDAARAGVSNAADLAKLDSYKTLKDDAAYKTLEGNKYYTEALQYGFLDLFRTPEGAAFAVEGLRQLSESAHLAEALKVEGFSAVMDGLKTENYSAVSELARTPEMLTVFSDAAYFEAAKNPELSLVANAGLEGALAKVPE</sequence>
<accession>A0A538SWY2</accession>
<reference evidence="2 3" key="1">
    <citation type="journal article" date="2019" name="Nat. Microbiol.">
        <title>Mediterranean grassland soil C-N compound turnover is dependent on rainfall and depth, and is mediated by genomically divergent microorganisms.</title>
        <authorList>
            <person name="Diamond S."/>
            <person name="Andeer P.F."/>
            <person name="Li Z."/>
            <person name="Crits-Christoph A."/>
            <person name="Burstein D."/>
            <person name="Anantharaman K."/>
            <person name="Lane K.R."/>
            <person name="Thomas B.C."/>
            <person name="Pan C."/>
            <person name="Northen T.R."/>
            <person name="Banfield J.F."/>
        </authorList>
    </citation>
    <scope>NUCLEOTIDE SEQUENCE [LARGE SCALE GENOMIC DNA]</scope>
    <source>
        <strain evidence="2">WS_2</strain>
    </source>
</reference>
<evidence type="ECO:0000256" key="1">
    <source>
        <dbReference type="SAM" id="Phobius"/>
    </source>
</evidence>
<organism evidence="2 3">
    <name type="scientific">Eiseniibacteriota bacterium</name>
    <dbReference type="NCBI Taxonomy" id="2212470"/>
    <lineage>
        <taxon>Bacteria</taxon>
        <taxon>Candidatus Eiseniibacteriota</taxon>
    </lineage>
</organism>
<keyword evidence="1" id="KW-1133">Transmembrane helix</keyword>
<dbReference type="Proteomes" id="UP000317716">
    <property type="component" value="Unassembled WGS sequence"/>
</dbReference>
<dbReference type="AlphaFoldDB" id="A0A538SWY2"/>
<keyword evidence="1" id="KW-0812">Transmembrane</keyword>
<comment type="caution">
    <text evidence="2">The sequence shown here is derived from an EMBL/GenBank/DDBJ whole genome shotgun (WGS) entry which is preliminary data.</text>
</comment>
<gene>
    <name evidence="2" type="ORF">E6K72_05855</name>
</gene>
<proteinExistence type="predicted"/>
<name>A0A538SWY2_UNCEI</name>
<dbReference type="EMBL" id="VBOS01000196">
    <property type="protein sequence ID" value="TMQ55861.1"/>
    <property type="molecule type" value="Genomic_DNA"/>
</dbReference>
<keyword evidence="1" id="KW-0472">Membrane</keyword>
<feature type="transmembrane region" description="Helical" evidence="1">
    <location>
        <begin position="6"/>
        <end position="23"/>
    </location>
</feature>